<keyword evidence="3" id="KW-0472">Membrane</keyword>
<feature type="signal peptide" evidence="4">
    <location>
        <begin position="1"/>
        <end position="19"/>
    </location>
</feature>
<keyword evidence="3" id="KW-1133">Transmembrane helix</keyword>
<dbReference type="PANTHER" id="PTHR10334">
    <property type="entry name" value="CYSTEINE-RICH SECRETORY PROTEIN-RELATED"/>
    <property type="match status" value="1"/>
</dbReference>
<accession>A0A6P8JNZ3</accession>
<feature type="chain" id="PRO_5028381120" evidence="4">
    <location>
        <begin position="20"/>
        <end position="221"/>
    </location>
</feature>
<evidence type="ECO:0000256" key="3">
    <source>
        <dbReference type="SAM" id="Phobius"/>
    </source>
</evidence>
<keyword evidence="4" id="KW-0732">Signal</keyword>
<dbReference type="CDD" id="cd05382">
    <property type="entry name" value="CAP_GAPR1-like"/>
    <property type="match status" value="1"/>
</dbReference>
<dbReference type="Proteomes" id="UP000515162">
    <property type="component" value="Chromosome 3L"/>
</dbReference>
<evidence type="ECO:0000256" key="4">
    <source>
        <dbReference type="SAM" id="SignalP"/>
    </source>
</evidence>
<reference evidence="7" key="1">
    <citation type="submission" date="2025-08" db="UniProtKB">
        <authorList>
            <consortium name="RefSeq"/>
        </authorList>
    </citation>
    <scope>IDENTIFICATION</scope>
    <source>
        <strain evidence="7">Mau12</strain>
        <tissue evidence="7">Whole Body</tissue>
    </source>
</reference>
<gene>
    <name evidence="7" type="primary">LOC117139466</name>
</gene>
<dbReference type="SMART" id="SM00198">
    <property type="entry name" value="SCP"/>
    <property type="match status" value="1"/>
</dbReference>
<dbReference type="SUPFAM" id="SSF55797">
    <property type="entry name" value="PR-1-like"/>
    <property type="match status" value="1"/>
</dbReference>
<evidence type="ECO:0000256" key="2">
    <source>
        <dbReference type="ARBA" id="ARBA00022525"/>
    </source>
</evidence>
<dbReference type="GO" id="GO:0005576">
    <property type="term" value="C:extracellular region"/>
    <property type="evidence" value="ECO:0007669"/>
    <property type="project" value="UniProtKB-SubCell"/>
</dbReference>
<dbReference type="InterPro" id="IPR034113">
    <property type="entry name" value="SCP_GAPR1-like"/>
</dbReference>
<dbReference type="InterPro" id="IPR035940">
    <property type="entry name" value="CAP_sf"/>
</dbReference>
<feature type="domain" description="SCP" evidence="5">
    <location>
        <begin position="21"/>
        <end position="154"/>
    </location>
</feature>
<dbReference type="Gene3D" id="3.40.33.10">
    <property type="entry name" value="CAP"/>
    <property type="match status" value="1"/>
</dbReference>
<dbReference type="GeneID" id="117139466"/>
<comment type="subcellular location">
    <subcellularLocation>
        <location evidence="1">Secreted</location>
    </subcellularLocation>
</comment>
<evidence type="ECO:0000256" key="1">
    <source>
        <dbReference type="ARBA" id="ARBA00004613"/>
    </source>
</evidence>
<proteinExistence type="predicted"/>
<keyword evidence="6" id="KW-1185">Reference proteome</keyword>
<feature type="transmembrane region" description="Helical" evidence="3">
    <location>
        <begin position="199"/>
        <end position="219"/>
    </location>
</feature>
<evidence type="ECO:0000313" key="6">
    <source>
        <dbReference type="Proteomes" id="UP000515162"/>
    </source>
</evidence>
<dbReference type="AlphaFoldDB" id="A0A6P8JNZ3"/>
<name>A0A6P8JNZ3_DROMA</name>
<sequence>MSIKIILFLIAIECNQTFGIGLRSLILEAHNRRRAKYGNQPMVLDEDLCTECSEYAEEIVRNDGVYRENYLEYLYATGPITGKHLQIVCVFRDALPRECVRIWFHYRGFAENTKYYRFTAMIWNASTRLGVGLGRIQETRYLVVRYAPPGNILEEMASNVPKRPTTFWDSEHISGDHGSESTVRITFARNGVHNIFGNWLSFVTTLLNLYLCGTSRILVLR</sequence>
<keyword evidence="2" id="KW-0964">Secreted</keyword>
<dbReference type="FunFam" id="3.40.33.10:FF:000025">
    <property type="entry name" value="Predicted protein"/>
    <property type="match status" value="1"/>
</dbReference>
<dbReference type="InterPro" id="IPR001283">
    <property type="entry name" value="CRISP-related"/>
</dbReference>
<dbReference type="InterPro" id="IPR014044">
    <property type="entry name" value="CAP_dom"/>
</dbReference>
<keyword evidence="3" id="KW-0812">Transmembrane</keyword>
<dbReference type="RefSeq" id="XP_033157668.1">
    <property type="nucleotide sequence ID" value="XM_033301777.1"/>
</dbReference>
<evidence type="ECO:0000259" key="5">
    <source>
        <dbReference type="SMART" id="SM00198"/>
    </source>
</evidence>
<dbReference type="Pfam" id="PF00188">
    <property type="entry name" value="CAP"/>
    <property type="match status" value="1"/>
</dbReference>
<protein>
    <submittedName>
        <fullName evidence="7">Golgi-associated plant pathogenesis-related protein 1 isoform X1</fullName>
    </submittedName>
</protein>
<organism evidence="6 7">
    <name type="scientific">Drosophila mauritiana</name>
    <name type="common">Fruit fly</name>
    <dbReference type="NCBI Taxonomy" id="7226"/>
    <lineage>
        <taxon>Eukaryota</taxon>
        <taxon>Metazoa</taxon>
        <taxon>Ecdysozoa</taxon>
        <taxon>Arthropoda</taxon>
        <taxon>Hexapoda</taxon>
        <taxon>Insecta</taxon>
        <taxon>Pterygota</taxon>
        <taxon>Neoptera</taxon>
        <taxon>Endopterygota</taxon>
        <taxon>Diptera</taxon>
        <taxon>Brachycera</taxon>
        <taxon>Muscomorpha</taxon>
        <taxon>Ephydroidea</taxon>
        <taxon>Drosophilidae</taxon>
        <taxon>Drosophila</taxon>
        <taxon>Sophophora</taxon>
    </lineage>
</organism>
<evidence type="ECO:0000313" key="7">
    <source>
        <dbReference type="RefSeq" id="XP_033157668.1"/>
    </source>
</evidence>